<dbReference type="SUPFAM" id="SSF52540">
    <property type="entry name" value="P-loop containing nucleoside triphosphate hydrolases"/>
    <property type="match status" value="1"/>
</dbReference>
<evidence type="ECO:0000256" key="1">
    <source>
        <dbReference type="ARBA" id="ARBA00006847"/>
    </source>
</evidence>
<evidence type="ECO:0000256" key="7">
    <source>
        <dbReference type="ARBA" id="ARBA00022806"/>
    </source>
</evidence>
<evidence type="ECO:0000313" key="12">
    <source>
        <dbReference type="EMBL" id="ABD12698.1"/>
    </source>
</evidence>
<dbReference type="GO" id="GO:0051607">
    <property type="term" value="P:defense response to virus"/>
    <property type="evidence" value="ECO:0007669"/>
    <property type="project" value="UniProtKB-KW"/>
</dbReference>
<gene>
    <name evidence="12" type="ordered locus">Francci3_3341</name>
</gene>
<dbReference type="STRING" id="106370.Francci3_3341"/>
<dbReference type="PROSITE" id="PS51192">
    <property type="entry name" value="HELICASE_ATP_BIND_1"/>
    <property type="match status" value="1"/>
</dbReference>
<dbReference type="NCBIfam" id="TIGR01587">
    <property type="entry name" value="cas3_core"/>
    <property type="match status" value="1"/>
</dbReference>
<dbReference type="GO" id="GO:0046872">
    <property type="term" value="F:metal ion binding"/>
    <property type="evidence" value="ECO:0007669"/>
    <property type="project" value="UniProtKB-KW"/>
</dbReference>
<keyword evidence="6" id="KW-0378">Hydrolase</keyword>
<organism evidence="12 13">
    <name type="scientific">Frankia casuarinae (strain DSM 45818 / CECT 9043 / HFP020203 / CcI3)</name>
    <dbReference type="NCBI Taxonomy" id="106370"/>
    <lineage>
        <taxon>Bacteria</taxon>
        <taxon>Bacillati</taxon>
        <taxon>Actinomycetota</taxon>
        <taxon>Actinomycetes</taxon>
        <taxon>Frankiales</taxon>
        <taxon>Frankiaceae</taxon>
        <taxon>Frankia</taxon>
    </lineage>
</organism>
<feature type="domain" description="Helicase ATP-binding" evidence="10">
    <location>
        <begin position="241"/>
        <end position="417"/>
    </location>
</feature>
<dbReference type="GO" id="GO:0003676">
    <property type="term" value="F:nucleic acid binding"/>
    <property type="evidence" value="ECO:0007669"/>
    <property type="project" value="InterPro"/>
</dbReference>
<evidence type="ECO:0000259" key="10">
    <source>
        <dbReference type="PROSITE" id="PS51192"/>
    </source>
</evidence>
<dbReference type="InterPro" id="IPR011545">
    <property type="entry name" value="DEAD/DEAH_box_helicase_dom"/>
</dbReference>
<keyword evidence="13" id="KW-1185">Reference proteome</keyword>
<dbReference type="GO" id="GO:0004518">
    <property type="term" value="F:nuclease activity"/>
    <property type="evidence" value="ECO:0007669"/>
    <property type="project" value="UniProtKB-KW"/>
</dbReference>
<comment type="similarity">
    <text evidence="2">In the central section; belongs to the CRISPR-associated helicase Cas3 family.</text>
</comment>
<dbReference type="GO" id="GO:0016787">
    <property type="term" value="F:hydrolase activity"/>
    <property type="evidence" value="ECO:0007669"/>
    <property type="project" value="UniProtKB-KW"/>
</dbReference>
<name>Q2J7P4_FRACC</name>
<accession>Q2J7P4</accession>
<evidence type="ECO:0000256" key="9">
    <source>
        <dbReference type="ARBA" id="ARBA00023118"/>
    </source>
</evidence>
<dbReference type="Pfam" id="PF22590">
    <property type="entry name" value="Cas3-like_C_2"/>
    <property type="match status" value="1"/>
</dbReference>
<dbReference type="InterPro" id="IPR006483">
    <property type="entry name" value="CRISPR-assoc_Cas3_HD"/>
</dbReference>
<dbReference type="InterPro" id="IPR038257">
    <property type="entry name" value="CRISPR-assoc_Cas3_HD_sf"/>
</dbReference>
<protein>
    <submittedName>
        <fullName evidence="12">CRISPR-associated helicase, Cas3 family</fullName>
    </submittedName>
</protein>
<evidence type="ECO:0000256" key="6">
    <source>
        <dbReference type="ARBA" id="ARBA00022801"/>
    </source>
</evidence>
<dbReference type="Gene3D" id="3.40.50.300">
    <property type="entry name" value="P-loop containing nucleotide triphosphate hydrolases"/>
    <property type="match status" value="2"/>
</dbReference>
<dbReference type="InterPro" id="IPR027417">
    <property type="entry name" value="P-loop_NTPase"/>
</dbReference>
<dbReference type="PROSITE" id="PS51643">
    <property type="entry name" value="HD_CAS3"/>
    <property type="match status" value="1"/>
</dbReference>
<evidence type="ECO:0000256" key="8">
    <source>
        <dbReference type="ARBA" id="ARBA00022840"/>
    </source>
</evidence>
<keyword evidence="3" id="KW-0540">Nuclease</keyword>
<comment type="similarity">
    <text evidence="1">In the N-terminal section; belongs to the CRISPR-associated nuclease Cas3-HD family.</text>
</comment>
<keyword evidence="7" id="KW-0347">Helicase</keyword>
<dbReference type="InterPro" id="IPR054712">
    <property type="entry name" value="Cas3-like_dom"/>
</dbReference>
<dbReference type="Pfam" id="PF00270">
    <property type="entry name" value="DEAD"/>
    <property type="match status" value="1"/>
</dbReference>
<dbReference type="KEGG" id="fra:Francci3_3341"/>
<dbReference type="AlphaFoldDB" id="Q2J7P4"/>
<dbReference type="CDD" id="cd09641">
    <property type="entry name" value="Cas3''_I"/>
    <property type="match status" value="1"/>
</dbReference>
<dbReference type="SMART" id="SM00487">
    <property type="entry name" value="DEXDc"/>
    <property type="match status" value="1"/>
</dbReference>
<keyword evidence="9" id="KW-0051">Antiviral defense</keyword>
<dbReference type="NCBIfam" id="TIGR01596">
    <property type="entry name" value="cas3_HD"/>
    <property type="match status" value="1"/>
</dbReference>
<evidence type="ECO:0000256" key="4">
    <source>
        <dbReference type="ARBA" id="ARBA00022723"/>
    </source>
</evidence>
<feature type="domain" description="HD Cas3-type" evidence="11">
    <location>
        <begin position="8"/>
        <end position="172"/>
    </location>
</feature>
<reference evidence="12 13" key="1">
    <citation type="journal article" date="2007" name="Genome Res.">
        <title>Genome characteristics of facultatively symbiotic Frankia sp. strains reflect host range and host plant biogeography.</title>
        <authorList>
            <person name="Normand P."/>
            <person name="Lapierre P."/>
            <person name="Tisa L.S."/>
            <person name="Gogarten J.P."/>
            <person name="Alloisio N."/>
            <person name="Bagnarol E."/>
            <person name="Bassi C.A."/>
            <person name="Berry A.M."/>
            <person name="Bickhart D.M."/>
            <person name="Choisne N."/>
            <person name="Couloux A."/>
            <person name="Cournoyer B."/>
            <person name="Cruveiller S."/>
            <person name="Daubin V."/>
            <person name="Demange N."/>
            <person name="Francino M.P."/>
            <person name="Goltsman E."/>
            <person name="Huang Y."/>
            <person name="Kopp O.R."/>
            <person name="Labarre L."/>
            <person name="Lapidus A."/>
            <person name="Lavire C."/>
            <person name="Marechal J."/>
            <person name="Martinez M."/>
            <person name="Mastronunzio J.E."/>
            <person name="Mullin B.C."/>
            <person name="Niemann J."/>
            <person name="Pujic P."/>
            <person name="Rawnsley T."/>
            <person name="Rouy Z."/>
            <person name="Schenowitz C."/>
            <person name="Sellstedt A."/>
            <person name="Tavares F."/>
            <person name="Tomkins J.P."/>
            <person name="Vallenet D."/>
            <person name="Valverde C."/>
            <person name="Wall L.G."/>
            <person name="Wang Y."/>
            <person name="Medigue C."/>
            <person name="Benson D.R."/>
        </authorList>
    </citation>
    <scope>NUCLEOTIDE SEQUENCE [LARGE SCALE GENOMIC DNA]</scope>
    <source>
        <strain evidence="13">DSM 45818 / CECT 9043 / CcI3</strain>
    </source>
</reference>
<evidence type="ECO:0000256" key="5">
    <source>
        <dbReference type="ARBA" id="ARBA00022741"/>
    </source>
</evidence>
<proteinExistence type="inferred from homology"/>
<dbReference type="CDD" id="cd17930">
    <property type="entry name" value="DEXHc_cas3"/>
    <property type="match status" value="1"/>
</dbReference>
<dbReference type="eggNOG" id="COG1203">
    <property type="taxonomic scope" value="Bacteria"/>
</dbReference>
<dbReference type="EMBL" id="CP000249">
    <property type="protein sequence ID" value="ABD12698.1"/>
    <property type="molecule type" value="Genomic_DNA"/>
</dbReference>
<evidence type="ECO:0000256" key="3">
    <source>
        <dbReference type="ARBA" id="ARBA00022722"/>
    </source>
</evidence>
<dbReference type="GO" id="GO:0004386">
    <property type="term" value="F:helicase activity"/>
    <property type="evidence" value="ECO:0007669"/>
    <property type="project" value="UniProtKB-KW"/>
</dbReference>
<dbReference type="InterPro" id="IPR006474">
    <property type="entry name" value="Helicase_Cas3_CRISPR-ass_core"/>
</dbReference>
<keyword evidence="8" id="KW-0067">ATP-binding</keyword>
<sequence>MWAHSMNTSGMRHRLVDHLEGTALLAERFAAVFGAGEVGRFAGLAHDVGKASCAWQDGLLRAEATGVRVGEDHKTLGVLLAERRGAFPVLGLPLHGHHGGLTNPSEVRSMIKDRSKPRDVQDRAEAEAALRPLLPGLFDGPPVRLPVGFDEPGTSEMLMRFLFSALVDADGLDTAAHRSGGQPQVAAPADMAMLWDRFVGRRKEMLAGRPPAPAADRLRGEVYEACLAAAAGPTGIYRLPAPTGSGKTIAAAGFGLRHALEQGKSRVIVAVPFITITEQNHAVYRRLLDPVGAGKGAPVVLEHHSNVTVDDDGPAQRWRRLAAENWDAPFVVTTTVQLFDSLFGRKPAAMRKVHRLANSVIVLDEVQALPAPLLLPIVDGLRTLTARFGTTVLLASATQPELWALDPLESITPIEVISNPESLYKTSCRVRYEWWPDPKPTLEQVADRVADPAAAGADQSLTIVNTVANARQMRDLVAARVPATTPVLHLSTAMCPAHRREVLAEVKERLTARLPVRLVSTQLIEAGVDLDFPVVFRAMAPADSLQQAAGRANREGHLGPKGGLVVVFDPADGGRPRSYDLPVGITARYIGLGRADPDDLKALRLYYHSYLQNPRVSGRDSRGAAVQISRAALDFRAVAEGPKRTGEDPRPDRSKAFRMIDEDTVPVAVPYQGEEERVRQLVERIRMVPLPEPRLFRDLQPYLVMIQRRTRDRADVATLCQPVFGDLVEWAGSYDKNTGIVLEPSGEEFIA</sequence>
<dbReference type="PhylomeDB" id="Q2J7P4"/>
<keyword evidence="4" id="KW-0479">Metal-binding</keyword>
<dbReference type="InterPro" id="IPR014001">
    <property type="entry name" value="Helicase_ATP-bd"/>
</dbReference>
<evidence type="ECO:0000256" key="2">
    <source>
        <dbReference type="ARBA" id="ARBA00009046"/>
    </source>
</evidence>
<evidence type="ECO:0000313" key="13">
    <source>
        <dbReference type="Proteomes" id="UP000001937"/>
    </source>
</evidence>
<dbReference type="Proteomes" id="UP000001937">
    <property type="component" value="Chromosome"/>
</dbReference>
<dbReference type="HOGENOM" id="CLU_010123_0_0_11"/>
<keyword evidence="5" id="KW-0547">Nucleotide-binding</keyword>
<evidence type="ECO:0000259" key="11">
    <source>
        <dbReference type="PROSITE" id="PS51643"/>
    </source>
</evidence>
<dbReference type="Gene3D" id="1.10.3210.30">
    <property type="match status" value="1"/>
</dbReference>
<dbReference type="GO" id="GO:0005524">
    <property type="term" value="F:ATP binding"/>
    <property type="evidence" value="ECO:0007669"/>
    <property type="project" value="UniProtKB-KW"/>
</dbReference>